<gene>
    <name evidence="1" type="ORF">HYH03_015440</name>
</gene>
<protein>
    <submittedName>
        <fullName evidence="1">Uncharacterized protein</fullName>
    </submittedName>
</protein>
<proteinExistence type="predicted"/>
<keyword evidence="2" id="KW-1185">Reference proteome</keyword>
<evidence type="ECO:0000313" key="2">
    <source>
        <dbReference type="Proteomes" id="UP000612055"/>
    </source>
</evidence>
<dbReference type="OrthoDB" id="560069at2759"/>
<dbReference type="Proteomes" id="UP000612055">
    <property type="component" value="Unassembled WGS sequence"/>
</dbReference>
<accession>A0A835XM57</accession>
<name>A0A835XM57_9CHLO</name>
<dbReference type="AlphaFoldDB" id="A0A835XM57"/>
<comment type="caution">
    <text evidence="1">The sequence shown here is derived from an EMBL/GenBank/DDBJ whole genome shotgun (WGS) entry which is preliminary data.</text>
</comment>
<dbReference type="EMBL" id="JAEHOE010000121">
    <property type="protein sequence ID" value="KAG2485857.1"/>
    <property type="molecule type" value="Genomic_DNA"/>
</dbReference>
<sequence length="185" mass="19074">MVRCPAAVGCYDLQAGPADGERMARDYFRHLPTPAPAAPAPVGGPAAAAMDAPPPWALEMQQQMGQLMQQTGQMQQQMGQMQQQMGQIASNLEHVAIMAARTANATALAGAPLMGLPTAAGPVPPGFPATAGALHRLKGASVDQLLQAYGLPITGTVPVRRTRLAQHVGACGPAPSEPVTPERSA</sequence>
<reference evidence="1" key="1">
    <citation type="journal article" date="2020" name="bioRxiv">
        <title>Comparative genomics of Chlamydomonas.</title>
        <authorList>
            <person name="Craig R.J."/>
            <person name="Hasan A.R."/>
            <person name="Ness R.W."/>
            <person name="Keightley P.D."/>
        </authorList>
    </citation>
    <scope>NUCLEOTIDE SEQUENCE</scope>
    <source>
        <strain evidence="1">CCAP 11/70</strain>
    </source>
</reference>
<evidence type="ECO:0000313" key="1">
    <source>
        <dbReference type="EMBL" id="KAG2485857.1"/>
    </source>
</evidence>
<organism evidence="1 2">
    <name type="scientific">Edaphochlamys debaryana</name>
    <dbReference type="NCBI Taxonomy" id="47281"/>
    <lineage>
        <taxon>Eukaryota</taxon>
        <taxon>Viridiplantae</taxon>
        <taxon>Chlorophyta</taxon>
        <taxon>core chlorophytes</taxon>
        <taxon>Chlorophyceae</taxon>
        <taxon>CS clade</taxon>
        <taxon>Chlamydomonadales</taxon>
        <taxon>Chlamydomonadales incertae sedis</taxon>
        <taxon>Edaphochlamys</taxon>
    </lineage>
</organism>